<accession>A0A2M7SF39</accession>
<proteinExistence type="predicted"/>
<dbReference type="InterPro" id="IPR047589">
    <property type="entry name" value="DUF11_rpt"/>
</dbReference>
<gene>
    <name evidence="3" type="ORF">COY52_01085</name>
</gene>
<dbReference type="AlphaFoldDB" id="A0A2M7SF39"/>
<feature type="non-terminal residue" evidence="3">
    <location>
        <position position="179"/>
    </location>
</feature>
<feature type="domain" description="DUF11" evidence="2">
    <location>
        <begin position="77"/>
        <end position="112"/>
    </location>
</feature>
<dbReference type="Pfam" id="PF01345">
    <property type="entry name" value="DUF11"/>
    <property type="match status" value="1"/>
</dbReference>
<evidence type="ECO:0000313" key="3">
    <source>
        <dbReference type="EMBL" id="PIZ18126.1"/>
    </source>
</evidence>
<dbReference type="EMBL" id="PFMR01000033">
    <property type="protein sequence ID" value="PIZ18126.1"/>
    <property type="molecule type" value="Genomic_DNA"/>
</dbReference>
<sequence>MKKILAGLFIAGILMLCAGAQAAVQNIAVGTFKNMAGTPFPETCSEQVTADIVGPQITVTKLQQNGRTGQSGSAILVASGDTIIYTIQLSNSGTDSATEVVITDTLAFETVAGQSVLYETSSATPDTGAVFAGGIVTALEYYNGSIWQGTTSGLIPTNAKGIRWIINLVTYGASLYNAG</sequence>
<protein>
    <recommendedName>
        <fullName evidence="2">DUF11 domain-containing protein</fullName>
    </recommendedName>
</protein>
<name>A0A2M7SF39_9BACT</name>
<feature type="signal peptide" evidence="1">
    <location>
        <begin position="1"/>
        <end position="22"/>
    </location>
</feature>
<evidence type="ECO:0000256" key="1">
    <source>
        <dbReference type="SAM" id="SignalP"/>
    </source>
</evidence>
<feature type="chain" id="PRO_5014935018" description="DUF11 domain-containing protein" evidence="1">
    <location>
        <begin position="23"/>
        <end position="179"/>
    </location>
</feature>
<reference evidence="4" key="1">
    <citation type="submission" date="2017-09" db="EMBL/GenBank/DDBJ databases">
        <title>Depth-based differentiation of microbial function through sediment-hosted aquifers and enrichment of novel symbionts in the deep terrestrial subsurface.</title>
        <authorList>
            <person name="Probst A.J."/>
            <person name="Ladd B."/>
            <person name="Jarett J.K."/>
            <person name="Geller-Mcgrath D.E."/>
            <person name="Sieber C.M.K."/>
            <person name="Emerson J.B."/>
            <person name="Anantharaman K."/>
            <person name="Thomas B.C."/>
            <person name="Malmstrom R."/>
            <person name="Stieglmeier M."/>
            <person name="Klingl A."/>
            <person name="Woyke T."/>
            <person name="Ryan C.M."/>
            <person name="Banfield J.F."/>
        </authorList>
    </citation>
    <scope>NUCLEOTIDE SEQUENCE [LARGE SCALE GENOMIC DNA]</scope>
</reference>
<organism evidence="3 4">
    <name type="scientific">Candidatus Desantisbacteria bacterium CG_4_10_14_0_8_um_filter_48_22</name>
    <dbReference type="NCBI Taxonomy" id="1974543"/>
    <lineage>
        <taxon>Bacteria</taxon>
        <taxon>Candidatus Desantisiibacteriota</taxon>
    </lineage>
</organism>
<dbReference type="Proteomes" id="UP000229307">
    <property type="component" value="Unassembled WGS sequence"/>
</dbReference>
<evidence type="ECO:0000259" key="2">
    <source>
        <dbReference type="Pfam" id="PF01345"/>
    </source>
</evidence>
<comment type="caution">
    <text evidence="3">The sequence shown here is derived from an EMBL/GenBank/DDBJ whole genome shotgun (WGS) entry which is preliminary data.</text>
</comment>
<dbReference type="NCBIfam" id="TIGR01451">
    <property type="entry name" value="B_ant_repeat"/>
    <property type="match status" value="1"/>
</dbReference>
<evidence type="ECO:0000313" key="4">
    <source>
        <dbReference type="Proteomes" id="UP000229307"/>
    </source>
</evidence>
<keyword evidence="1" id="KW-0732">Signal</keyword>
<dbReference type="InterPro" id="IPR001434">
    <property type="entry name" value="OmcB-like_DUF11"/>
</dbReference>